<evidence type="ECO:0000313" key="2">
    <source>
        <dbReference type="WBParaSite" id="ES5_v2.g9136.t1"/>
    </source>
</evidence>
<name>A0AC34GWH6_9BILA</name>
<reference evidence="2" key="1">
    <citation type="submission" date="2022-11" db="UniProtKB">
        <authorList>
            <consortium name="WormBaseParasite"/>
        </authorList>
    </citation>
    <scope>IDENTIFICATION</scope>
</reference>
<dbReference type="Proteomes" id="UP000887579">
    <property type="component" value="Unplaced"/>
</dbReference>
<accession>A0AC34GWH6</accession>
<proteinExistence type="predicted"/>
<evidence type="ECO:0000313" key="1">
    <source>
        <dbReference type="Proteomes" id="UP000887579"/>
    </source>
</evidence>
<dbReference type="WBParaSite" id="ES5_v2.g9136.t1">
    <property type="protein sequence ID" value="ES5_v2.g9136.t1"/>
    <property type="gene ID" value="ES5_v2.g9136"/>
</dbReference>
<sequence length="492" mass="53334">MGPNDAPVAEKDAKEVGLAFAKKYYEGAIHGSDGVMELFGDNSVYVGTNGKEARGLEDIRSAIGNLNLQEGKILVVSMNAAFTDNGGIMVQCLANYITDEKTKYGFSESFHLVPQSKGWYVRSCLFKWHDESPEDAKSKDKKTLPKVVAQEHKHELVNGHTAETKKHTPEADAKAATEEVKKPSYERKVSHPKDRNLTNGTSTPPSTPTKSAPAPQKDTKSPLVSAAPPPAPAAPAAPTSWAACVGGSTKASTPAVTNNGNKNAKPSATTVTNNVAASDVAVKSPSSNVTTAANGNASADLESTQDKQQRPNKKPARAKSDFTVHVSKIIKGKKATERDVVVDITKAFQEFGPVAHVRVPGRRLADDNETTLYAFVDFQEKEDFEKIFADRDQDNEGRVKLTINLPILSFNGEVIIAQNHDRAGRNFYRNNRRASDNHRPTGNNNGRPGNGRPPSQRPPRNNGQSGNRPPQTGNRNYSDNRHKENGTIKAKN</sequence>
<protein>
    <submittedName>
        <fullName evidence="2">NTF2 domain-containing protein</fullName>
    </submittedName>
</protein>
<organism evidence="1 2">
    <name type="scientific">Panagrolaimus sp. ES5</name>
    <dbReference type="NCBI Taxonomy" id="591445"/>
    <lineage>
        <taxon>Eukaryota</taxon>
        <taxon>Metazoa</taxon>
        <taxon>Ecdysozoa</taxon>
        <taxon>Nematoda</taxon>
        <taxon>Chromadorea</taxon>
        <taxon>Rhabditida</taxon>
        <taxon>Tylenchina</taxon>
        <taxon>Panagrolaimomorpha</taxon>
        <taxon>Panagrolaimoidea</taxon>
        <taxon>Panagrolaimidae</taxon>
        <taxon>Panagrolaimus</taxon>
    </lineage>
</organism>